<dbReference type="Proteomes" id="UP000019151">
    <property type="component" value="Chromosome"/>
</dbReference>
<gene>
    <name evidence="2" type="ORF">J421_4496</name>
</gene>
<feature type="compositionally biased region" description="Basic and acidic residues" evidence="1">
    <location>
        <begin position="674"/>
        <end position="683"/>
    </location>
</feature>
<accession>W0RR28</accession>
<dbReference type="Gene3D" id="1.10.390.10">
    <property type="entry name" value="Neutral Protease Domain 2"/>
    <property type="match status" value="1"/>
</dbReference>
<dbReference type="RefSeq" id="WP_025413464.1">
    <property type="nucleotide sequence ID" value="NZ_CP007128.1"/>
</dbReference>
<dbReference type="KEGG" id="gba:J421_4496"/>
<dbReference type="PATRIC" id="fig|861299.3.peg.4552"/>
<sequence>MSNLPHPRRVAALASLALAARLGAQQQAPLPERAVRRDIPLTNTIRRALAAGTRDSTGRPGRNYWQLRTDYTIRASLDPATQRITGRETVVVHNASPDSLSQIVLRLDPNIFLGNTPQLAPWVPAEVTDGMVITRLAVDGREADLTQAPPPTAQGAGGLAAAASASAPALRIAGLRTTVARVTLASKVAPNATATLDIQWNHKLPGGPGAGHRMTQRWADSLFQPTQWYPRVAVYDDLRGWDTELYLGPSEFYNNFGRFDVSIDVPAGWIVSGTGVLQNPEQVLTPRARERLSHVLESDSVVTIVGPDDVAPGRATLGTEGGRLTWHFVADTVNDFAWATARQYVWAATRATIPGKGRVPINMYYLPGHANLYENAGPVARHALEFYSGLWFPYQFPQLTLQDGPSAGMEYPMVINSNQGAADHETGHQWWPMVVSNNETWYGWMDEGFNQYMNVLSDSSAVVSGIIRPRPGGRAPRTTALFDSLGQSYGRVSGSEAEPPMMWDANYAGPSFYGFTTYQKTPLMLSALGGIVGDSAVQRAHREWARTWMFKHPSPWDYMFFMNRALGRDLGWFWYYWLFTTESVDASIQSVTRSGARTLVTVRQDGQMPSPVVLEVKLAPGGAAIRPTPNVRALDANTALVTYPADVWFRGARTFTATLDFGGRAVESVKLDPDARFPDRDPSDNVWPRGASH</sequence>
<dbReference type="STRING" id="861299.J421_4496"/>
<dbReference type="AlphaFoldDB" id="W0RR28"/>
<proteinExistence type="predicted"/>
<protein>
    <recommendedName>
        <fullName evidence="4">Peptidase M1 membrane alanine aminopeptidase</fullName>
    </recommendedName>
</protein>
<name>W0RR28_9BACT</name>
<dbReference type="InterPro" id="IPR027268">
    <property type="entry name" value="Peptidase_M4/M1_CTD_sf"/>
</dbReference>
<evidence type="ECO:0000313" key="2">
    <source>
        <dbReference type="EMBL" id="AHG92033.1"/>
    </source>
</evidence>
<evidence type="ECO:0000256" key="1">
    <source>
        <dbReference type="SAM" id="MobiDB-lite"/>
    </source>
</evidence>
<dbReference type="CDD" id="cd09604">
    <property type="entry name" value="M1_APN_like"/>
    <property type="match status" value="1"/>
</dbReference>
<feature type="region of interest" description="Disordered" evidence="1">
    <location>
        <begin position="674"/>
        <end position="693"/>
    </location>
</feature>
<evidence type="ECO:0000313" key="3">
    <source>
        <dbReference type="Proteomes" id="UP000019151"/>
    </source>
</evidence>
<dbReference type="eggNOG" id="COG0308">
    <property type="taxonomic scope" value="Bacteria"/>
</dbReference>
<organism evidence="2 3">
    <name type="scientific">Gemmatirosa kalamazoonensis</name>
    <dbReference type="NCBI Taxonomy" id="861299"/>
    <lineage>
        <taxon>Bacteria</taxon>
        <taxon>Pseudomonadati</taxon>
        <taxon>Gemmatimonadota</taxon>
        <taxon>Gemmatimonadia</taxon>
        <taxon>Gemmatimonadales</taxon>
        <taxon>Gemmatimonadaceae</taxon>
        <taxon>Gemmatirosa</taxon>
    </lineage>
</organism>
<dbReference type="SUPFAM" id="SSF55486">
    <property type="entry name" value="Metalloproteases ('zincins'), catalytic domain"/>
    <property type="match status" value="1"/>
</dbReference>
<reference evidence="2 3" key="1">
    <citation type="journal article" date="2014" name="Genome Announc.">
        <title>Genome Sequence and Methylome of Soil Bacterium Gemmatirosa kalamazoonensis KBS708T, a Member of the Rarely Cultivated Gemmatimonadetes Phylum.</title>
        <authorList>
            <person name="Debruyn J.M."/>
            <person name="Radosevich M."/>
            <person name="Wommack K.E."/>
            <person name="Polson S.W."/>
            <person name="Hauser L.J."/>
            <person name="Fawaz M.N."/>
            <person name="Korlach J."/>
            <person name="Tsai Y.C."/>
        </authorList>
    </citation>
    <scope>NUCLEOTIDE SEQUENCE [LARGE SCALE GENOMIC DNA]</scope>
    <source>
        <strain evidence="2 3">KBS708</strain>
    </source>
</reference>
<dbReference type="InParanoid" id="W0RR28"/>
<dbReference type="HOGENOM" id="CLU_015077_0_0_0"/>
<keyword evidence="3" id="KW-1185">Reference proteome</keyword>
<evidence type="ECO:0008006" key="4">
    <source>
        <dbReference type="Google" id="ProtNLM"/>
    </source>
</evidence>
<dbReference type="EMBL" id="CP007128">
    <property type="protein sequence ID" value="AHG92033.1"/>
    <property type="molecule type" value="Genomic_DNA"/>
</dbReference>